<dbReference type="EMBL" id="JARAOO010000009">
    <property type="protein sequence ID" value="KAJ7956265.1"/>
    <property type="molecule type" value="Genomic_DNA"/>
</dbReference>
<dbReference type="Pfam" id="PF13639">
    <property type="entry name" value="zf-RING_2"/>
    <property type="match status" value="1"/>
</dbReference>
<dbReference type="GO" id="GO:0031625">
    <property type="term" value="F:ubiquitin protein ligase binding"/>
    <property type="evidence" value="ECO:0007669"/>
    <property type="project" value="TreeGrafter"/>
</dbReference>
<keyword evidence="9" id="KW-0833">Ubl conjugation pathway</keyword>
<proteinExistence type="inferred from homology"/>
<dbReference type="InterPro" id="IPR013083">
    <property type="entry name" value="Znf_RING/FYVE/PHD"/>
</dbReference>
<feature type="region of interest" description="Disordered" evidence="15">
    <location>
        <begin position="19"/>
        <end position="45"/>
    </location>
</feature>
<dbReference type="PANTHER" id="PTHR45768:SF18">
    <property type="entry name" value="RING-H2 FINGER PROTEIN ATL47-RELATED"/>
    <property type="match status" value="1"/>
</dbReference>
<dbReference type="GO" id="GO:0016020">
    <property type="term" value="C:membrane"/>
    <property type="evidence" value="ECO:0007669"/>
    <property type="project" value="UniProtKB-SubCell"/>
</dbReference>
<comment type="similarity">
    <text evidence="13">Belongs to the RING-type zinc finger family. ATL subfamily.</text>
</comment>
<comment type="caution">
    <text evidence="18">The sequence shown here is derived from an EMBL/GenBank/DDBJ whole genome shotgun (WGS) entry which is preliminary data.</text>
</comment>
<dbReference type="PANTHER" id="PTHR45768">
    <property type="entry name" value="E3 UBIQUITIN-PROTEIN LIGASE RNF13-LIKE"/>
    <property type="match status" value="1"/>
</dbReference>
<evidence type="ECO:0000256" key="7">
    <source>
        <dbReference type="ARBA" id="ARBA00022723"/>
    </source>
</evidence>
<dbReference type="Gene3D" id="3.30.40.10">
    <property type="entry name" value="Zinc/RING finger domain, C3HC4 (zinc finger)"/>
    <property type="match status" value="1"/>
</dbReference>
<accession>A0AAD7PIT3</accession>
<evidence type="ECO:0000313" key="18">
    <source>
        <dbReference type="EMBL" id="KAJ7956265.1"/>
    </source>
</evidence>
<evidence type="ECO:0000256" key="14">
    <source>
        <dbReference type="PROSITE-ProRule" id="PRU00175"/>
    </source>
</evidence>
<dbReference type="SUPFAM" id="SSF57850">
    <property type="entry name" value="RING/U-box"/>
    <property type="match status" value="1"/>
</dbReference>
<evidence type="ECO:0000313" key="19">
    <source>
        <dbReference type="Proteomes" id="UP001163823"/>
    </source>
</evidence>
<keyword evidence="6 16" id="KW-0812">Transmembrane</keyword>
<dbReference type="Proteomes" id="UP001163823">
    <property type="component" value="Chromosome 9"/>
</dbReference>
<evidence type="ECO:0000256" key="3">
    <source>
        <dbReference type="ARBA" id="ARBA00004906"/>
    </source>
</evidence>
<protein>
    <recommendedName>
        <fullName evidence="4">RING-type E3 ubiquitin transferase</fullName>
        <ecNumber evidence="4">2.3.2.27</ecNumber>
    </recommendedName>
</protein>
<reference evidence="18" key="1">
    <citation type="journal article" date="2023" name="Science">
        <title>Elucidation of the pathway for biosynthesis of saponin adjuvants from the soapbark tree.</title>
        <authorList>
            <person name="Reed J."/>
            <person name="Orme A."/>
            <person name="El-Demerdash A."/>
            <person name="Owen C."/>
            <person name="Martin L.B.B."/>
            <person name="Misra R.C."/>
            <person name="Kikuchi S."/>
            <person name="Rejzek M."/>
            <person name="Martin A.C."/>
            <person name="Harkess A."/>
            <person name="Leebens-Mack J."/>
            <person name="Louveau T."/>
            <person name="Stephenson M.J."/>
            <person name="Osbourn A."/>
        </authorList>
    </citation>
    <scope>NUCLEOTIDE SEQUENCE</scope>
    <source>
        <strain evidence="18">S10</strain>
    </source>
</reference>
<evidence type="ECO:0000256" key="10">
    <source>
        <dbReference type="ARBA" id="ARBA00022833"/>
    </source>
</evidence>
<dbReference type="KEGG" id="qsa:O6P43_022735"/>
<evidence type="ECO:0000256" key="6">
    <source>
        <dbReference type="ARBA" id="ARBA00022692"/>
    </source>
</evidence>
<feature type="domain" description="RING-type" evidence="17">
    <location>
        <begin position="142"/>
        <end position="184"/>
    </location>
</feature>
<dbReference type="CDD" id="cd16461">
    <property type="entry name" value="RING-H2_EL5-like"/>
    <property type="match status" value="1"/>
</dbReference>
<dbReference type="GO" id="GO:0061630">
    <property type="term" value="F:ubiquitin protein ligase activity"/>
    <property type="evidence" value="ECO:0007669"/>
    <property type="project" value="UniProtKB-EC"/>
</dbReference>
<keyword evidence="12 16" id="KW-0472">Membrane</keyword>
<sequence>MTRITYEKKQKDGILVYQSHQSSLSSSQSPYYGVSNEKEATPSSPLSRVSPLLLLVIVILAAVFFIYGFVHLLLRFLMKRPSSSANWQSNRHPEAISSQTPQRQLQQLFRLQDSGLDQASIDALPVFHYKDVIGGMKEPFDCAVCLCEFSNQDKLRLLPICSHAFHKECIDKWLLSNSTCPLCRGTLSKSASPMENPLFNFDNSWVLSDRFIGEGENECSDNQTPVTIEEDNGVKRVFSVRLGKFRNSGEVEGGEETSSCLDARRCYSMGTFHYVVGDSNLQVVLSHDSGGQSDVRRKYLPDIPEEGDMVGKKINGRTKHESFSVSKIWLRSKKAKFPSSSNTPFAMPHSLEPNL</sequence>
<keyword evidence="19" id="KW-1185">Reference proteome</keyword>
<evidence type="ECO:0000256" key="4">
    <source>
        <dbReference type="ARBA" id="ARBA00012483"/>
    </source>
</evidence>
<evidence type="ECO:0000256" key="15">
    <source>
        <dbReference type="SAM" id="MobiDB-lite"/>
    </source>
</evidence>
<dbReference type="InterPro" id="IPR001841">
    <property type="entry name" value="Znf_RING"/>
</dbReference>
<gene>
    <name evidence="18" type="ORF">O6P43_022735</name>
</gene>
<evidence type="ECO:0000256" key="1">
    <source>
        <dbReference type="ARBA" id="ARBA00000900"/>
    </source>
</evidence>
<dbReference type="SMART" id="SM00184">
    <property type="entry name" value="RING"/>
    <property type="match status" value="1"/>
</dbReference>
<evidence type="ECO:0000256" key="12">
    <source>
        <dbReference type="ARBA" id="ARBA00023136"/>
    </source>
</evidence>
<evidence type="ECO:0000256" key="16">
    <source>
        <dbReference type="SAM" id="Phobius"/>
    </source>
</evidence>
<comment type="pathway">
    <text evidence="3">Protein modification; protein ubiquitination.</text>
</comment>
<keyword evidence="5" id="KW-0808">Transferase</keyword>
<dbReference type="FunFam" id="3.30.40.10:FF:000231">
    <property type="entry name" value="RING-H2 finger protein ATL46"/>
    <property type="match status" value="1"/>
</dbReference>
<dbReference type="GO" id="GO:0008270">
    <property type="term" value="F:zinc ion binding"/>
    <property type="evidence" value="ECO:0007669"/>
    <property type="project" value="UniProtKB-KW"/>
</dbReference>
<dbReference type="AlphaFoldDB" id="A0AAD7PIT3"/>
<comment type="subcellular location">
    <subcellularLocation>
        <location evidence="2">Membrane</location>
        <topology evidence="2">Single-pass membrane protein</topology>
    </subcellularLocation>
</comment>
<keyword evidence="8 14" id="KW-0863">Zinc-finger</keyword>
<name>A0AAD7PIT3_QUISA</name>
<evidence type="ECO:0000256" key="9">
    <source>
        <dbReference type="ARBA" id="ARBA00022786"/>
    </source>
</evidence>
<dbReference type="PROSITE" id="PS50089">
    <property type="entry name" value="ZF_RING_2"/>
    <property type="match status" value="1"/>
</dbReference>
<evidence type="ECO:0000256" key="5">
    <source>
        <dbReference type="ARBA" id="ARBA00022679"/>
    </source>
</evidence>
<organism evidence="18 19">
    <name type="scientific">Quillaja saponaria</name>
    <name type="common">Soap bark tree</name>
    <dbReference type="NCBI Taxonomy" id="32244"/>
    <lineage>
        <taxon>Eukaryota</taxon>
        <taxon>Viridiplantae</taxon>
        <taxon>Streptophyta</taxon>
        <taxon>Embryophyta</taxon>
        <taxon>Tracheophyta</taxon>
        <taxon>Spermatophyta</taxon>
        <taxon>Magnoliopsida</taxon>
        <taxon>eudicotyledons</taxon>
        <taxon>Gunneridae</taxon>
        <taxon>Pentapetalae</taxon>
        <taxon>rosids</taxon>
        <taxon>fabids</taxon>
        <taxon>Fabales</taxon>
        <taxon>Quillajaceae</taxon>
        <taxon>Quillaja</taxon>
    </lineage>
</organism>
<keyword evidence="11 16" id="KW-1133">Transmembrane helix</keyword>
<comment type="catalytic activity">
    <reaction evidence="1">
        <text>S-ubiquitinyl-[E2 ubiquitin-conjugating enzyme]-L-cysteine + [acceptor protein]-L-lysine = [E2 ubiquitin-conjugating enzyme]-L-cysteine + N(6)-ubiquitinyl-[acceptor protein]-L-lysine.</text>
        <dbReference type="EC" id="2.3.2.27"/>
    </reaction>
</comment>
<keyword evidence="7" id="KW-0479">Metal-binding</keyword>
<evidence type="ECO:0000256" key="13">
    <source>
        <dbReference type="ARBA" id="ARBA00024209"/>
    </source>
</evidence>
<feature type="transmembrane region" description="Helical" evidence="16">
    <location>
        <begin position="52"/>
        <end position="74"/>
    </location>
</feature>
<evidence type="ECO:0000259" key="17">
    <source>
        <dbReference type="PROSITE" id="PS50089"/>
    </source>
</evidence>
<dbReference type="EC" id="2.3.2.27" evidence="4"/>
<evidence type="ECO:0000256" key="11">
    <source>
        <dbReference type="ARBA" id="ARBA00022989"/>
    </source>
</evidence>
<evidence type="ECO:0000256" key="2">
    <source>
        <dbReference type="ARBA" id="ARBA00004167"/>
    </source>
</evidence>
<feature type="compositionally biased region" description="Low complexity" evidence="15">
    <location>
        <begin position="19"/>
        <end position="29"/>
    </location>
</feature>
<evidence type="ECO:0000256" key="8">
    <source>
        <dbReference type="ARBA" id="ARBA00022771"/>
    </source>
</evidence>
<keyword evidence="10" id="KW-0862">Zinc</keyword>